<name>A0A2R6A7I6_9ARCH</name>
<dbReference type="Pfam" id="PF06197">
    <property type="entry name" value="DUF998"/>
    <property type="match status" value="1"/>
</dbReference>
<sequence>MSVLRYFGIFSAVLAWVVILACVLLNPWFVFTKNAFSDLGGASAKHPWVYNYGLVTVSVFVFLYGVYLIRAFSQKLMVVSASFVLVASIFLALIGIFHEGTYPHVFVSTWFFVQFDMAIFVSGLAFWRTKLGKAIIALFAVSNLLALTVHWPSAATIEAWGIATIDVWALLVFLYT</sequence>
<feature type="transmembrane region" description="Helical" evidence="1">
    <location>
        <begin position="157"/>
        <end position="175"/>
    </location>
</feature>
<keyword evidence="1" id="KW-0472">Membrane</keyword>
<feature type="transmembrane region" description="Helical" evidence="1">
    <location>
        <begin position="109"/>
        <end position="127"/>
    </location>
</feature>
<dbReference type="AlphaFoldDB" id="A0A2R6A7I6"/>
<organism evidence="2 3">
    <name type="scientific">Candidatus Marsarchaeota G1 archaeon OSP_D</name>
    <dbReference type="NCBI Taxonomy" id="1978155"/>
    <lineage>
        <taxon>Archaea</taxon>
        <taxon>Candidatus Marsarchaeota</taxon>
        <taxon>Candidatus Marsarchaeota group 1</taxon>
    </lineage>
</organism>
<dbReference type="EMBL" id="NEXC01000080">
    <property type="protein sequence ID" value="PSN82350.1"/>
    <property type="molecule type" value="Genomic_DNA"/>
</dbReference>
<feature type="transmembrane region" description="Helical" evidence="1">
    <location>
        <begin position="134"/>
        <end position="151"/>
    </location>
</feature>
<protein>
    <recommendedName>
        <fullName evidence="4">DUF998 domain-containing protein</fullName>
    </recommendedName>
</protein>
<evidence type="ECO:0000313" key="3">
    <source>
        <dbReference type="Proteomes" id="UP000240880"/>
    </source>
</evidence>
<feature type="transmembrane region" description="Helical" evidence="1">
    <location>
        <begin position="76"/>
        <end position="97"/>
    </location>
</feature>
<dbReference type="Proteomes" id="UP000240880">
    <property type="component" value="Unassembled WGS sequence"/>
</dbReference>
<keyword evidence="1" id="KW-1133">Transmembrane helix</keyword>
<proteinExistence type="predicted"/>
<dbReference type="PANTHER" id="PTHR42241:SF2">
    <property type="entry name" value="HYPOTHETICAL MEMBRANE PROTEIN, CONSERVED, DUF998 FAMILY"/>
    <property type="match status" value="1"/>
</dbReference>
<comment type="caution">
    <text evidence="2">The sequence shown here is derived from an EMBL/GenBank/DDBJ whole genome shotgun (WGS) entry which is preliminary data.</text>
</comment>
<evidence type="ECO:0008006" key="4">
    <source>
        <dbReference type="Google" id="ProtNLM"/>
    </source>
</evidence>
<evidence type="ECO:0000313" key="2">
    <source>
        <dbReference type="EMBL" id="PSN82350.1"/>
    </source>
</evidence>
<reference evidence="2 3" key="1">
    <citation type="submission" date="2017-04" db="EMBL/GenBank/DDBJ databases">
        <title>Novel microbial lineages endemic to geothermal iron-oxide mats fill important gaps in the evolutionary history of Archaea.</title>
        <authorList>
            <person name="Jay Z.J."/>
            <person name="Beam J.P."/>
            <person name="Dlakic M."/>
            <person name="Rusch D.B."/>
            <person name="Kozubal M.A."/>
            <person name="Inskeep W.P."/>
        </authorList>
    </citation>
    <scope>NUCLEOTIDE SEQUENCE [LARGE SCALE GENOMIC DNA]</scope>
    <source>
        <strain evidence="2">OSP_D</strain>
    </source>
</reference>
<accession>A0A2R6A7I6</accession>
<dbReference type="InterPro" id="IPR009339">
    <property type="entry name" value="DUF998"/>
</dbReference>
<dbReference type="PROSITE" id="PS51257">
    <property type="entry name" value="PROKAR_LIPOPROTEIN"/>
    <property type="match status" value="1"/>
</dbReference>
<gene>
    <name evidence="2" type="ORF">B9Q01_08265</name>
</gene>
<keyword evidence="1" id="KW-0812">Transmembrane</keyword>
<dbReference type="PANTHER" id="PTHR42241">
    <property type="entry name" value="HYPOTHETICAL MEMBRANE PROTEIN, CONSERVED, DUF998 FAMILY"/>
    <property type="match status" value="1"/>
</dbReference>
<feature type="transmembrane region" description="Helical" evidence="1">
    <location>
        <begin position="7"/>
        <end position="29"/>
    </location>
</feature>
<evidence type="ECO:0000256" key="1">
    <source>
        <dbReference type="SAM" id="Phobius"/>
    </source>
</evidence>
<feature type="transmembrane region" description="Helical" evidence="1">
    <location>
        <begin position="49"/>
        <end position="69"/>
    </location>
</feature>